<reference evidence="2" key="1">
    <citation type="submission" date="2018-06" db="EMBL/GenBank/DDBJ databases">
        <authorList>
            <person name="Zhirakovskaya E."/>
        </authorList>
    </citation>
    <scope>NUCLEOTIDE SEQUENCE</scope>
</reference>
<proteinExistence type="predicted"/>
<protein>
    <recommendedName>
        <fullName evidence="1">Methyltransferase type 11 domain-containing protein</fullName>
    </recommendedName>
</protein>
<dbReference type="AlphaFoldDB" id="A0A3B1A4X8"/>
<dbReference type="EMBL" id="UOFQ01000082">
    <property type="protein sequence ID" value="VAW87956.1"/>
    <property type="molecule type" value="Genomic_DNA"/>
</dbReference>
<evidence type="ECO:0000259" key="1">
    <source>
        <dbReference type="Pfam" id="PF08241"/>
    </source>
</evidence>
<dbReference type="SUPFAM" id="SSF53335">
    <property type="entry name" value="S-adenosyl-L-methionine-dependent methyltransferases"/>
    <property type="match status" value="1"/>
</dbReference>
<accession>A0A3B1A4X8</accession>
<sequence>MISEIYKKIRYSLFAGMPKSRVSEHRIKDHIRKVRYNLFGETPFLGRKSSKGETAKAHERRLRDGFFEKFCQGKGLDIGYGGDPVAPSVRGWDFEHGDAQYMNGLDDESFDFVYSSHLLEHLPDIDAALTNWNRVLKPGGFLLLYLPHRDLYEKKATLPSRFNHDHVRYFLPQNDEAPDTVGLEQLVNKKFPEHELIYCRTCDEGYMNPGDDLPSEGEFSIELVLKKGG</sequence>
<evidence type="ECO:0000313" key="2">
    <source>
        <dbReference type="EMBL" id="VAW87956.1"/>
    </source>
</evidence>
<dbReference type="GO" id="GO:0008757">
    <property type="term" value="F:S-adenosylmethionine-dependent methyltransferase activity"/>
    <property type="evidence" value="ECO:0007669"/>
    <property type="project" value="InterPro"/>
</dbReference>
<dbReference type="InterPro" id="IPR029063">
    <property type="entry name" value="SAM-dependent_MTases_sf"/>
</dbReference>
<dbReference type="CDD" id="cd02440">
    <property type="entry name" value="AdoMet_MTases"/>
    <property type="match status" value="1"/>
</dbReference>
<dbReference type="Pfam" id="PF08241">
    <property type="entry name" value="Methyltransf_11"/>
    <property type="match status" value="1"/>
</dbReference>
<dbReference type="InterPro" id="IPR013216">
    <property type="entry name" value="Methyltransf_11"/>
</dbReference>
<organism evidence="2">
    <name type="scientific">hydrothermal vent metagenome</name>
    <dbReference type="NCBI Taxonomy" id="652676"/>
    <lineage>
        <taxon>unclassified sequences</taxon>
        <taxon>metagenomes</taxon>
        <taxon>ecological metagenomes</taxon>
    </lineage>
</organism>
<gene>
    <name evidence="2" type="ORF">MNBD_GAMMA17-1814</name>
</gene>
<name>A0A3B1A4X8_9ZZZZ</name>
<feature type="domain" description="Methyltransferase type 11" evidence="1">
    <location>
        <begin position="92"/>
        <end position="143"/>
    </location>
</feature>
<dbReference type="Gene3D" id="3.40.50.150">
    <property type="entry name" value="Vaccinia Virus protein VP39"/>
    <property type="match status" value="1"/>
</dbReference>